<evidence type="ECO:0000313" key="3">
    <source>
        <dbReference type="Proteomes" id="UP000445696"/>
    </source>
</evidence>
<name>A0A845MGQ7_9PROT</name>
<dbReference type="OrthoDB" id="7208981at2"/>
<dbReference type="InterPro" id="IPR023606">
    <property type="entry name" value="CoA-Trfase_III_dom_1_sf"/>
</dbReference>
<dbReference type="Pfam" id="PF02515">
    <property type="entry name" value="CoA_transf_3"/>
    <property type="match status" value="1"/>
</dbReference>
<organism evidence="2 3">
    <name type="scientific">Sneathiella chungangensis</name>
    <dbReference type="NCBI Taxonomy" id="1418234"/>
    <lineage>
        <taxon>Bacteria</taxon>
        <taxon>Pseudomonadati</taxon>
        <taxon>Pseudomonadota</taxon>
        <taxon>Alphaproteobacteria</taxon>
        <taxon>Sneathiellales</taxon>
        <taxon>Sneathiellaceae</taxon>
        <taxon>Sneathiella</taxon>
    </lineage>
</organism>
<reference evidence="2 3" key="1">
    <citation type="journal article" date="2014" name="Int. J. Syst. Evol. Microbiol.">
        <title>Sneathiella chungangensis sp. nov., isolated from a marine sand, and emended description of the genus Sneathiella.</title>
        <authorList>
            <person name="Siamphan C."/>
            <person name="Kim H."/>
            <person name="Lee J.S."/>
            <person name="Kim W."/>
        </authorList>
    </citation>
    <scope>NUCLEOTIDE SEQUENCE [LARGE SCALE GENOMIC DNA]</scope>
    <source>
        <strain evidence="2 3">KCTC 32476</strain>
    </source>
</reference>
<keyword evidence="1 2" id="KW-0808">Transferase</keyword>
<dbReference type="Proteomes" id="UP000445696">
    <property type="component" value="Unassembled WGS sequence"/>
</dbReference>
<gene>
    <name evidence="2" type="ORF">GQF03_10765</name>
</gene>
<dbReference type="Gene3D" id="3.40.50.10540">
    <property type="entry name" value="Crotonobetainyl-coa:carnitine coa-transferase, domain 1"/>
    <property type="match status" value="1"/>
</dbReference>
<protein>
    <submittedName>
        <fullName evidence="2">CoA transferase</fullName>
    </submittedName>
</protein>
<proteinExistence type="predicted"/>
<dbReference type="AlphaFoldDB" id="A0A845MGQ7"/>
<dbReference type="SUPFAM" id="SSF89796">
    <property type="entry name" value="CoA-transferase family III (CaiB/BaiF)"/>
    <property type="match status" value="1"/>
</dbReference>
<keyword evidence="3" id="KW-1185">Reference proteome</keyword>
<evidence type="ECO:0000313" key="2">
    <source>
        <dbReference type="EMBL" id="MZR22812.1"/>
    </source>
</evidence>
<sequence>MNEKPLAGIRVLELGAYISAPYAGSILCALGAEVVKIEPVDVGEAFRRGVDDQSPYFVQYNSGKKSLALNLKDPKGVEIVKSMLPEFDVVLENYRAGKMASLGLGADDCRAVNPSIIYASVSGFGSGGPLRDRPAYDSIGQSMGGLYSILSDAGNPQSSGTCLADMTTAIGTAMGIIAALFGRERDPERQGTNLETSIFEAVSLLTVDAVTQMHELGDDPTRGSRLPQGQSYCLKTASGESITLHMSSSQKFWRSLTEAIDLPELANDPLYLTYDDRMENFSQLKSLLQSEFSKYTLNELEERLGRSDVPHAPVLTISQMVSSSQANWLQLFDKQTDDLPLVRLPWRFDGKRPTRSNAVAKVGEHSREILENVMDEKELNNLFERGITSTPH</sequence>
<dbReference type="GO" id="GO:0008410">
    <property type="term" value="F:CoA-transferase activity"/>
    <property type="evidence" value="ECO:0007669"/>
    <property type="project" value="TreeGrafter"/>
</dbReference>
<dbReference type="InterPro" id="IPR050483">
    <property type="entry name" value="CoA-transferase_III_domain"/>
</dbReference>
<dbReference type="PANTHER" id="PTHR48207">
    <property type="entry name" value="SUCCINATE--HYDROXYMETHYLGLUTARATE COA-TRANSFERASE"/>
    <property type="match status" value="1"/>
</dbReference>
<dbReference type="Gene3D" id="3.30.1540.10">
    <property type="entry name" value="formyl-coa transferase, domain 3"/>
    <property type="match status" value="1"/>
</dbReference>
<accession>A0A845MGQ7</accession>
<evidence type="ECO:0000256" key="1">
    <source>
        <dbReference type="ARBA" id="ARBA00022679"/>
    </source>
</evidence>
<dbReference type="RefSeq" id="WP_161339271.1">
    <property type="nucleotide sequence ID" value="NZ_JBHSDG010000004.1"/>
</dbReference>
<dbReference type="InterPro" id="IPR044855">
    <property type="entry name" value="CoA-Trfase_III_dom3_sf"/>
</dbReference>
<comment type="caution">
    <text evidence="2">The sequence shown here is derived from an EMBL/GenBank/DDBJ whole genome shotgun (WGS) entry which is preliminary data.</text>
</comment>
<dbReference type="EMBL" id="WTVA01000004">
    <property type="protein sequence ID" value="MZR22812.1"/>
    <property type="molecule type" value="Genomic_DNA"/>
</dbReference>
<dbReference type="InterPro" id="IPR003673">
    <property type="entry name" value="CoA-Trfase_fam_III"/>
</dbReference>
<dbReference type="PANTHER" id="PTHR48207:SF3">
    <property type="entry name" value="SUCCINATE--HYDROXYMETHYLGLUTARATE COA-TRANSFERASE"/>
    <property type="match status" value="1"/>
</dbReference>